<dbReference type="NCBIfam" id="NF001413">
    <property type="entry name" value="PRK00290.1"/>
    <property type="match status" value="1"/>
</dbReference>
<comment type="induction">
    <text evidence="7">By stress conditions e.g. heat shock.</text>
</comment>
<dbReference type="Gene3D" id="3.30.420.40">
    <property type="match status" value="2"/>
</dbReference>
<dbReference type="PROSITE" id="PS00329">
    <property type="entry name" value="HSP70_2"/>
    <property type="match status" value="1"/>
</dbReference>
<dbReference type="Gene3D" id="3.90.640.10">
    <property type="entry name" value="Actin, Chain A, domain 4"/>
    <property type="match status" value="1"/>
</dbReference>
<accession>A0ABT0G0R5</accession>
<evidence type="ECO:0000256" key="4">
    <source>
        <dbReference type="ARBA" id="ARBA00022840"/>
    </source>
</evidence>
<evidence type="ECO:0000313" key="11">
    <source>
        <dbReference type="Proteomes" id="UP001317259"/>
    </source>
</evidence>
<gene>
    <name evidence="7 10" type="primary">dnaK</name>
    <name evidence="10" type="ORF">MF672_030830</name>
</gene>
<dbReference type="PANTHER" id="PTHR19375">
    <property type="entry name" value="HEAT SHOCK PROTEIN 70KDA"/>
    <property type="match status" value="1"/>
</dbReference>
<comment type="caution">
    <text evidence="10">The sequence shown here is derived from an EMBL/GenBank/DDBJ whole genome shotgun (WGS) entry which is preliminary data.</text>
</comment>
<evidence type="ECO:0000313" key="10">
    <source>
        <dbReference type="EMBL" id="MCK2218152.1"/>
    </source>
</evidence>
<dbReference type="InterPro" id="IPR012725">
    <property type="entry name" value="Chaperone_DnaK"/>
</dbReference>
<proteinExistence type="evidence at transcript level"/>
<evidence type="ECO:0000256" key="1">
    <source>
        <dbReference type="ARBA" id="ARBA00007381"/>
    </source>
</evidence>
<evidence type="ECO:0000256" key="8">
    <source>
        <dbReference type="RuleBase" id="RU003322"/>
    </source>
</evidence>
<dbReference type="Pfam" id="PF00012">
    <property type="entry name" value="HSP70"/>
    <property type="match status" value="1"/>
</dbReference>
<keyword evidence="11" id="KW-1185">Reference proteome</keyword>
<keyword evidence="6 7" id="KW-0143">Chaperone</keyword>
<evidence type="ECO:0000256" key="5">
    <source>
        <dbReference type="ARBA" id="ARBA00023016"/>
    </source>
</evidence>
<dbReference type="PRINTS" id="PR00301">
    <property type="entry name" value="HEATSHOCK70"/>
</dbReference>
<keyword evidence="3 7" id="KW-0547">Nucleotide-binding</keyword>
<dbReference type="InterPro" id="IPR029047">
    <property type="entry name" value="HSP70_peptide-bd_sf"/>
</dbReference>
<dbReference type="HAMAP" id="MF_00332">
    <property type="entry name" value="DnaK"/>
    <property type="match status" value="1"/>
</dbReference>
<dbReference type="PROSITE" id="PS00297">
    <property type="entry name" value="HSP70_1"/>
    <property type="match status" value="1"/>
</dbReference>
<feature type="region of interest" description="Disordered" evidence="9">
    <location>
        <begin position="591"/>
        <end position="631"/>
    </location>
</feature>
<keyword evidence="5 7" id="KW-0346">Stress response</keyword>
<dbReference type="Gene3D" id="1.20.1270.10">
    <property type="match status" value="1"/>
</dbReference>
<keyword evidence="4 7" id="KW-0067">ATP-binding</keyword>
<dbReference type="InterPro" id="IPR018181">
    <property type="entry name" value="Heat_shock_70_CS"/>
</dbReference>
<protein>
    <recommendedName>
        <fullName evidence="7">Chaperone protein DnaK</fullName>
    </recommendedName>
    <alternativeName>
        <fullName evidence="7">HSP70</fullName>
    </alternativeName>
    <alternativeName>
        <fullName evidence="7">Heat shock 70 kDa protein</fullName>
    </alternativeName>
    <alternativeName>
        <fullName evidence="7">Heat shock protein 70</fullName>
    </alternativeName>
</protein>
<comment type="function">
    <text evidence="7">Acts as a chaperone.</text>
</comment>
<dbReference type="Proteomes" id="UP001317259">
    <property type="component" value="Unassembled WGS sequence"/>
</dbReference>
<dbReference type="SUPFAM" id="SSF100920">
    <property type="entry name" value="Heat shock protein 70kD (HSP70), peptide-binding domain"/>
    <property type="match status" value="1"/>
</dbReference>
<dbReference type="CDD" id="cd10234">
    <property type="entry name" value="ASKHA_NBD_HSP70_DnaK-like"/>
    <property type="match status" value="1"/>
</dbReference>
<dbReference type="NCBIfam" id="TIGR02350">
    <property type="entry name" value="prok_dnaK"/>
    <property type="match status" value="1"/>
</dbReference>
<dbReference type="SUPFAM" id="SSF53067">
    <property type="entry name" value="Actin-like ATPase domain"/>
    <property type="match status" value="2"/>
</dbReference>
<evidence type="ECO:0000256" key="6">
    <source>
        <dbReference type="ARBA" id="ARBA00023186"/>
    </source>
</evidence>
<dbReference type="InterPro" id="IPR013126">
    <property type="entry name" value="Hsp_70_fam"/>
</dbReference>
<keyword evidence="2 7" id="KW-0597">Phosphoprotein</keyword>
<evidence type="ECO:0000256" key="7">
    <source>
        <dbReference type="HAMAP-Rule" id="MF_00332"/>
    </source>
</evidence>
<dbReference type="InterPro" id="IPR029048">
    <property type="entry name" value="HSP70_C_sf"/>
</dbReference>
<dbReference type="InterPro" id="IPR043129">
    <property type="entry name" value="ATPase_NBD"/>
</dbReference>
<dbReference type="RefSeq" id="WP_242370989.1">
    <property type="nucleotide sequence ID" value="NZ_JAKRKC020000002.1"/>
</dbReference>
<evidence type="ECO:0000256" key="2">
    <source>
        <dbReference type="ARBA" id="ARBA00022553"/>
    </source>
</evidence>
<evidence type="ECO:0000256" key="3">
    <source>
        <dbReference type="ARBA" id="ARBA00022741"/>
    </source>
</evidence>
<feature type="modified residue" description="Phosphothreonine; by autocatalysis" evidence="7">
    <location>
        <position position="196"/>
    </location>
</feature>
<name>A0ABT0G0R5_9ACTN</name>
<reference evidence="10 11" key="1">
    <citation type="submission" date="2022-04" db="EMBL/GenBank/DDBJ databases">
        <title>Genome draft of Actinomadura sp. ATCC 31491.</title>
        <authorList>
            <person name="Shi X."/>
            <person name="Du Y."/>
        </authorList>
    </citation>
    <scope>NUCLEOTIDE SEQUENCE [LARGE SCALE GENOMIC DNA]</scope>
    <source>
        <strain evidence="10 11">ATCC 31491</strain>
    </source>
</reference>
<dbReference type="EMBL" id="JAKRKC020000002">
    <property type="protein sequence ID" value="MCK2218152.1"/>
    <property type="molecule type" value="Genomic_DNA"/>
</dbReference>
<evidence type="ECO:0000256" key="9">
    <source>
        <dbReference type="SAM" id="MobiDB-lite"/>
    </source>
</evidence>
<sequence>MAKAVGIDLGTTNSVIAATVDGHPTVIPNAEGSRTTPSVVAFTDQGERLVGQLARRQAILNPKGTIYSAKRFIGRRYDEVRSEQHAVSFDVVEGPQGAVRFQVGDKQYAPEEVSALVLRKLVADAAKYLGEKVTEAVITVPAYFNDAQRQATKDAGRIAGLEVLRIINEPTAAALAYGLDKKSNETVLVFDLGGGTFDVSILDIGEGVVEVRATSGDGHLGGDDFDRRIVDHLADEFQRDQGIDLRNDPQALQRLFEAAEKAKVELSEVTQTTISLPFVTADASGPKHLNTTLMRSTFEQITADLVERCVTPVQQAMQDAKLRPADIDEVILVGGSTRIPAVQNLVRRLTDGKDPNMTVNPDEVVAIGAAVQAGIIKGEVQDVVLLDVTPLSLGVETLGGLMTKVIERNTTIPARRTEVFSTAEDNQNAVDIVILQGERERAADNRVLGRFRLENIRPAPRGVPQIEVTFDIDANGILNVSARDKDTGAEQRITISESANLDKSEIERMVADAEQHRTEDLRLREAVDARNELDSVAYQVERRLEELGDAVPVHEKARGEQLVQEARQAIKEEVPVERLRELSGELQQVYHGLGAAAGGGPSVPPQSRTENAPGGSDEDVIDAEFTTSEPK</sequence>
<comment type="similarity">
    <text evidence="1 7 8">Belongs to the heat shock protein 70 family.</text>
</comment>
<dbReference type="Gene3D" id="2.60.34.10">
    <property type="entry name" value="Substrate Binding Domain Of DNAk, Chain A, domain 1"/>
    <property type="match status" value="1"/>
</dbReference>
<organism evidence="10 11">
    <name type="scientific">Actinomadura luzonensis</name>
    <dbReference type="NCBI Taxonomy" id="2805427"/>
    <lineage>
        <taxon>Bacteria</taxon>
        <taxon>Bacillati</taxon>
        <taxon>Actinomycetota</taxon>
        <taxon>Actinomycetes</taxon>
        <taxon>Streptosporangiales</taxon>
        <taxon>Thermomonosporaceae</taxon>
        <taxon>Actinomadura</taxon>
    </lineage>
</organism>